<feature type="region of interest" description="Disordered" evidence="1">
    <location>
        <begin position="1"/>
        <end position="42"/>
    </location>
</feature>
<evidence type="ECO:0000313" key="4">
    <source>
        <dbReference type="Proteomes" id="UP001295794"/>
    </source>
</evidence>
<proteinExistence type="predicted"/>
<dbReference type="EMBL" id="CAVNYO010000040">
    <property type="protein sequence ID" value="CAK5263550.1"/>
    <property type="molecule type" value="Genomic_DNA"/>
</dbReference>
<comment type="caution">
    <text evidence="3">The sequence shown here is derived from an EMBL/GenBank/DDBJ whole genome shotgun (WGS) entry which is preliminary data.</text>
</comment>
<evidence type="ECO:0008006" key="5">
    <source>
        <dbReference type="Google" id="ProtNLM"/>
    </source>
</evidence>
<gene>
    <name evidence="3" type="ORF">MYCIT1_LOCUS27835</name>
    <name evidence="2" type="ORF">MYCIT1_LOCUS3012</name>
</gene>
<feature type="region of interest" description="Disordered" evidence="1">
    <location>
        <begin position="272"/>
        <end position="328"/>
    </location>
</feature>
<dbReference type="Proteomes" id="UP001295794">
    <property type="component" value="Unassembled WGS sequence"/>
</dbReference>
<feature type="compositionally biased region" description="Basic and acidic residues" evidence="1">
    <location>
        <begin position="298"/>
        <end position="314"/>
    </location>
</feature>
<dbReference type="AlphaFoldDB" id="A0AAD2HM75"/>
<reference evidence="3" key="1">
    <citation type="submission" date="2023-11" db="EMBL/GenBank/DDBJ databases">
        <authorList>
            <person name="De Vega J J."/>
            <person name="De Vega J J."/>
        </authorList>
    </citation>
    <scope>NUCLEOTIDE SEQUENCE</scope>
</reference>
<sequence>MTSRTVEQASSSQPTTFNSTEMPRYRSGASRSSSPPSKASHPISTASLFTARAFPPPSLAGVPAEYIARQLRALAPQYWNNTESADCTIVIPVPHAPGRMGSPDLPIFSMSSDPTLGRRATEPALNAVPRISLKLHVDFLCAHSTFLRGLFSGSSSLDLIASSCLSESPAASRPNARGKFSVPENRRPRLMPCSPDHPILLLPVPDPTSIHLIVHWMYFGNTVPIAEALKTGSVEWEGLARNAEYLGLPSDIKVFLGRWFQNWLRMRASRIDEEGEEDGSDSEDGDDVDAVYYSGDDSSVKVELRTMEDTDSKRGRPRPLSIGSAHSV</sequence>
<feature type="compositionally biased region" description="Low complexity" evidence="1">
    <location>
        <begin position="25"/>
        <end position="42"/>
    </location>
</feature>
<organism evidence="3 4">
    <name type="scientific">Mycena citricolor</name>
    <dbReference type="NCBI Taxonomy" id="2018698"/>
    <lineage>
        <taxon>Eukaryota</taxon>
        <taxon>Fungi</taxon>
        <taxon>Dikarya</taxon>
        <taxon>Basidiomycota</taxon>
        <taxon>Agaricomycotina</taxon>
        <taxon>Agaricomycetes</taxon>
        <taxon>Agaricomycetidae</taxon>
        <taxon>Agaricales</taxon>
        <taxon>Marasmiineae</taxon>
        <taxon>Mycenaceae</taxon>
        <taxon>Mycena</taxon>
    </lineage>
</organism>
<protein>
    <recommendedName>
        <fullName evidence="5">BTB domain-containing protein</fullName>
    </recommendedName>
</protein>
<feature type="compositionally biased region" description="Polar residues" evidence="1">
    <location>
        <begin position="1"/>
        <end position="21"/>
    </location>
</feature>
<accession>A0AAD2HM75</accession>
<feature type="compositionally biased region" description="Acidic residues" evidence="1">
    <location>
        <begin position="273"/>
        <end position="289"/>
    </location>
</feature>
<dbReference type="EMBL" id="CAVNYO010000422">
    <property type="protein sequence ID" value="CAK5278467.1"/>
    <property type="molecule type" value="Genomic_DNA"/>
</dbReference>
<keyword evidence="4" id="KW-1185">Reference proteome</keyword>
<name>A0AAD2HM75_9AGAR</name>
<feature type="region of interest" description="Disordered" evidence="1">
    <location>
        <begin position="168"/>
        <end position="188"/>
    </location>
</feature>
<evidence type="ECO:0000256" key="1">
    <source>
        <dbReference type="SAM" id="MobiDB-lite"/>
    </source>
</evidence>
<evidence type="ECO:0000313" key="3">
    <source>
        <dbReference type="EMBL" id="CAK5278467.1"/>
    </source>
</evidence>
<evidence type="ECO:0000313" key="2">
    <source>
        <dbReference type="EMBL" id="CAK5263550.1"/>
    </source>
</evidence>